<evidence type="ECO:0000256" key="4">
    <source>
        <dbReference type="PIRSR" id="PIRSR000350-2"/>
    </source>
</evidence>
<keyword evidence="10" id="KW-1185">Reference proteome</keyword>
<dbReference type="PRINTS" id="PR00368">
    <property type="entry name" value="FADPNR"/>
</dbReference>
<dbReference type="NCBIfam" id="NF004939">
    <property type="entry name" value="PRK06292.1-1"/>
    <property type="match status" value="1"/>
</dbReference>
<dbReference type="GO" id="GO:0050660">
    <property type="term" value="F:flavin adenine dinucleotide binding"/>
    <property type="evidence" value="ECO:0007669"/>
    <property type="project" value="TreeGrafter"/>
</dbReference>
<protein>
    <submittedName>
        <fullName evidence="9">Dihydrolipoyl dehydrogenase</fullName>
    </submittedName>
</protein>
<dbReference type="AlphaFoldDB" id="A0A917FBP5"/>
<keyword evidence="2" id="KW-0285">Flavoprotein</keyword>
<keyword evidence="5" id="KW-0520">NAD</keyword>
<comment type="cofactor">
    <cofactor evidence="5">
        <name>FAD</name>
        <dbReference type="ChEBI" id="CHEBI:57692"/>
    </cofactor>
    <text evidence="5">Binds 1 FAD per subunit.</text>
</comment>
<evidence type="ECO:0000256" key="3">
    <source>
        <dbReference type="ARBA" id="ARBA00022827"/>
    </source>
</evidence>
<dbReference type="SUPFAM" id="SSF51905">
    <property type="entry name" value="FAD/NAD(P)-binding domain"/>
    <property type="match status" value="1"/>
</dbReference>
<dbReference type="EMBL" id="BMHV01000010">
    <property type="protein sequence ID" value="GGF63811.1"/>
    <property type="molecule type" value="Genomic_DNA"/>
</dbReference>
<evidence type="ECO:0000313" key="10">
    <source>
        <dbReference type="Proteomes" id="UP000632498"/>
    </source>
</evidence>
<reference evidence="9" key="2">
    <citation type="submission" date="2020-09" db="EMBL/GenBank/DDBJ databases">
        <authorList>
            <person name="Sun Q."/>
            <person name="Zhou Y."/>
        </authorList>
    </citation>
    <scope>NUCLEOTIDE SEQUENCE</scope>
    <source>
        <strain evidence="9">CGMCC 1.15254</strain>
    </source>
</reference>
<feature type="binding site" evidence="5">
    <location>
        <position position="267"/>
    </location>
    <ligand>
        <name>NAD(+)</name>
        <dbReference type="ChEBI" id="CHEBI:57540"/>
    </ligand>
</feature>
<sequence length="478" mass="52229">MSVRKVDIAIIGAGTAGMGAYREATKVTDNVVLIEGGEYGTTCARVGCMPSKLLIAAAEAAHFGGHTQPFGVTYQPPKIDGKAVMARVKSERDRFVGFVKEDVEGWNEANRIRAYAKFIDDHHLELSNGQIIEADRIVIATGSSTFVPPPFKAFGDRLIINDDVFDWDDLPKSVVVFGAGVIGLELGQALHRLGVRVSLFGRDYLVGPLSDDVVKFKARETFMDEFPFYPHGEVTRMEHVGDHVEIDFIEDGETKTDRFEYALIATGRRPNVDKLGLENTSIKLDERGVPHFVLATGQTSASHIFIAGDAGNNIPLLHEAADEGKIVGYNAARYPEIRAFTKSSPIAVMFSDPQIMMVGESYKALEERNANFAVGSVDFKGQGRSRVMLVNNGILRVYGEKGTGRFLGAEMVGPRAEHIAHLLAWAHQSELTVSEMLDRPFYHPVVEEGVRTALRDLNNALELGPVSPARCIDCGPGA</sequence>
<keyword evidence="3 5" id="KW-0274">FAD</keyword>
<gene>
    <name evidence="9" type="ORF">GCM10011332_17290</name>
</gene>
<dbReference type="SUPFAM" id="SSF55424">
    <property type="entry name" value="FAD/NAD-linked reductases, dimerisation (C-terminal) domain"/>
    <property type="match status" value="1"/>
</dbReference>
<dbReference type="Gene3D" id="3.50.50.60">
    <property type="entry name" value="FAD/NAD(P)-binding domain"/>
    <property type="match status" value="2"/>
</dbReference>
<evidence type="ECO:0000313" key="9">
    <source>
        <dbReference type="EMBL" id="GGF63811.1"/>
    </source>
</evidence>
<feature type="disulfide bond" description="Redox-active" evidence="6">
    <location>
        <begin position="43"/>
        <end position="48"/>
    </location>
</feature>
<dbReference type="InterPro" id="IPR036188">
    <property type="entry name" value="FAD/NAD-bd_sf"/>
</dbReference>
<evidence type="ECO:0000256" key="1">
    <source>
        <dbReference type="ARBA" id="ARBA00007532"/>
    </source>
</evidence>
<proteinExistence type="inferred from homology"/>
<dbReference type="PANTHER" id="PTHR43014">
    <property type="entry name" value="MERCURIC REDUCTASE"/>
    <property type="match status" value="1"/>
</dbReference>
<feature type="domain" description="Pyridine nucleotide-disulphide oxidoreductase dimerisation" evidence="7">
    <location>
        <begin position="347"/>
        <end position="453"/>
    </location>
</feature>
<name>A0A917FBP5_9PROT</name>
<feature type="domain" description="FAD/NAD(P)-binding" evidence="8">
    <location>
        <begin position="7"/>
        <end position="324"/>
    </location>
</feature>
<organism evidence="9 10">
    <name type="scientific">Terasakiella brassicae</name>
    <dbReference type="NCBI Taxonomy" id="1634917"/>
    <lineage>
        <taxon>Bacteria</taxon>
        <taxon>Pseudomonadati</taxon>
        <taxon>Pseudomonadota</taxon>
        <taxon>Alphaproteobacteria</taxon>
        <taxon>Rhodospirillales</taxon>
        <taxon>Terasakiellaceae</taxon>
        <taxon>Terasakiella</taxon>
    </lineage>
</organism>
<evidence type="ECO:0000256" key="2">
    <source>
        <dbReference type="ARBA" id="ARBA00022630"/>
    </source>
</evidence>
<dbReference type="Pfam" id="PF02852">
    <property type="entry name" value="Pyr_redox_dim"/>
    <property type="match status" value="1"/>
</dbReference>
<feature type="binding site" evidence="5">
    <location>
        <begin position="141"/>
        <end position="143"/>
    </location>
    <ligand>
        <name>FAD</name>
        <dbReference type="ChEBI" id="CHEBI:57692"/>
    </ligand>
</feature>
<comment type="caution">
    <text evidence="9">The sequence shown here is derived from an EMBL/GenBank/DDBJ whole genome shotgun (WGS) entry which is preliminary data.</text>
</comment>
<dbReference type="Gene3D" id="3.30.390.30">
    <property type="match status" value="1"/>
</dbReference>
<dbReference type="PANTHER" id="PTHR43014:SF4">
    <property type="entry name" value="PYRIDINE NUCLEOTIDE-DISULFIDE OXIDOREDUCTASE RCLA-RELATED"/>
    <property type="match status" value="1"/>
</dbReference>
<dbReference type="GO" id="GO:0003955">
    <property type="term" value="F:NAD(P)H dehydrogenase (quinone) activity"/>
    <property type="evidence" value="ECO:0007669"/>
    <property type="project" value="TreeGrafter"/>
</dbReference>
<evidence type="ECO:0000256" key="6">
    <source>
        <dbReference type="PIRSR" id="PIRSR000350-4"/>
    </source>
</evidence>
<keyword evidence="5" id="KW-0547">Nucleotide-binding</keyword>
<evidence type="ECO:0000259" key="7">
    <source>
        <dbReference type="Pfam" id="PF02852"/>
    </source>
</evidence>
<comment type="similarity">
    <text evidence="1">Belongs to the class-I pyridine nucleotide-disulfide oxidoreductase family.</text>
</comment>
<dbReference type="PRINTS" id="PR00411">
    <property type="entry name" value="PNDRDTASEI"/>
</dbReference>
<dbReference type="InterPro" id="IPR004099">
    <property type="entry name" value="Pyr_nucl-diS_OxRdtase_dimer"/>
</dbReference>
<feature type="binding site" evidence="5">
    <location>
        <position position="309"/>
    </location>
    <ligand>
        <name>FAD</name>
        <dbReference type="ChEBI" id="CHEBI:57692"/>
    </ligand>
</feature>
<dbReference type="InterPro" id="IPR023753">
    <property type="entry name" value="FAD/NAD-binding_dom"/>
</dbReference>
<evidence type="ECO:0000256" key="5">
    <source>
        <dbReference type="PIRSR" id="PIRSR000350-3"/>
    </source>
</evidence>
<accession>A0A917FBP5</accession>
<feature type="binding site" evidence="5">
    <location>
        <begin position="178"/>
        <end position="185"/>
    </location>
    <ligand>
        <name>NAD(+)</name>
        <dbReference type="ChEBI" id="CHEBI:57540"/>
    </ligand>
</feature>
<dbReference type="PIRSF" id="PIRSF000350">
    <property type="entry name" value="Mercury_reductase_MerA"/>
    <property type="match status" value="1"/>
</dbReference>
<feature type="active site" description="Proton acceptor" evidence="4">
    <location>
        <position position="443"/>
    </location>
</feature>
<dbReference type="InterPro" id="IPR016156">
    <property type="entry name" value="FAD/NAD-linked_Rdtase_dimer_sf"/>
</dbReference>
<reference evidence="9" key="1">
    <citation type="journal article" date="2014" name="Int. J. Syst. Evol. Microbiol.">
        <title>Complete genome sequence of Corynebacterium casei LMG S-19264T (=DSM 44701T), isolated from a smear-ripened cheese.</title>
        <authorList>
            <consortium name="US DOE Joint Genome Institute (JGI-PGF)"/>
            <person name="Walter F."/>
            <person name="Albersmeier A."/>
            <person name="Kalinowski J."/>
            <person name="Ruckert C."/>
        </authorList>
    </citation>
    <scope>NUCLEOTIDE SEQUENCE</scope>
    <source>
        <strain evidence="9">CGMCC 1.15254</strain>
    </source>
</reference>
<dbReference type="RefSeq" id="WP_188663887.1">
    <property type="nucleotide sequence ID" value="NZ_BMHV01000010.1"/>
</dbReference>
<dbReference type="Pfam" id="PF07992">
    <property type="entry name" value="Pyr_redox_2"/>
    <property type="match status" value="1"/>
</dbReference>
<feature type="binding site" evidence="5">
    <location>
        <position position="52"/>
    </location>
    <ligand>
        <name>FAD</name>
        <dbReference type="ChEBI" id="CHEBI:57692"/>
    </ligand>
</feature>
<dbReference type="Proteomes" id="UP000632498">
    <property type="component" value="Unassembled WGS sequence"/>
</dbReference>
<evidence type="ECO:0000259" key="8">
    <source>
        <dbReference type="Pfam" id="PF07992"/>
    </source>
</evidence>
<dbReference type="InterPro" id="IPR001100">
    <property type="entry name" value="Pyr_nuc-diS_OxRdtase"/>
</dbReference>